<name>R7T8L6_CAPTE</name>
<feature type="domain" description="AP-4 complex subunit epsilon-1 C-terminal" evidence="6">
    <location>
        <begin position="502"/>
        <end position="596"/>
    </location>
</feature>
<dbReference type="EMBL" id="AMQN01003141">
    <property type="status" value="NOT_ANNOTATED_CDS"/>
    <property type="molecule type" value="Genomic_DNA"/>
</dbReference>
<dbReference type="InterPro" id="IPR050840">
    <property type="entry name" value="Adaptor_Complx_Large_Subunit"/>
</dbReference>
<dbReference type="GO" id="GO:0012505">
    <property type="term" value="C:endomembrane system"/>
    <property type="evidence" value="ECO:0007669"/>
    <property type="project" value="UniProtKB-SubCell"/>
</dbReference>
<feature type="region of interest" description="Disordered" evidence="5">
    <location>
        <begin position="181"/>
        <end position="221"/>
    </location>
</feature>
<feature type="compositionally biased region" description="Polar residues" evidence="5">
    <location>
        <begin position="181"/>
        <end position="200"/>
    </location>
</feature>
<feature type="non-terminal residue" evidence="7">
    <location>
        <position position="1"/>
    </location>
</feature>
<reference evidence="7 9" key="2">
    <citation type="journal article" date="2013" name="Nature">
        <title>Insights into bilaterian evolution from three spiralian genomes.</title>
        <authorList>
            <person name="Simakov O."/>
            <person name="Marletaz F."/>
            <person name="Cho S.J."/>
            <person name="Edsinger-Gonzales E."/>
            <person name="Havlak P."/>
            <person name="Hellsten U."/>
            <person name="Kuo D.H."/>
            <person name="Larsson T."/>
            <person name="Lv J."/>
            <person name="Arendt D."/>
            <person name="Savage R."/>
            <person name="Osoegawa K."/>
            <person name="de Jong P."/>
            <person name="Grimwood J."/>
            <person name="Chapman J.A."/>
            <person name="Shapiro H."/>
            <person name="Aerts A."/>
            <person name="Otillar R.P."/>
            <person name="Terry A.Y."/>
            <person name="Boore J.L."/>
            <person name="Grigoriev I.V."/>
            <person name="Lindberg D.R."/>
            <person name="Seaver E.C."/>
            <person name="Weisblat D.A."/>
            <person name="Putnam N.H."/>
            <person name="Rokhsar D.S."/>
        </authorList>
    </citation>
    <scope>NUCLEOTIDE SEQUENCE</scope>
    <source>
        <strain evidence="7 9">I ESC-2004</strain>
    </source>
</reference>
<dbReference type="PANTHER" id="PTHR22780">
    <property type="entry name" value="ADAPTIN, ALPHA/GAMMA/EPSILON"/>
    <property type="match status" value="1"/>
</dbReference>
<dbReference type="OMA" id="ENRICDA"/>
<reference evidence="8" key="3">
    <citation type="submission" date="2015-06" db="UniProtKB">
        <authorList>
            <consortium name="EnsemblMetazoa"/>
        </authorList>
    </citation>
    <scope>IDENTIFICATION</scope>
</reference>
<protein>
    <recommendedName>
        <fullName evidence="6">AP-4 complex subunit epsilon-1 C-terminal domain-containing protein</fullName>
    </recommendedName>
</protein>
<evidence type="ECO:0000256" key="1">
    <source>
        <dbReference type="ARBA" id="ARBA00004308"/>
    </source>
</evidence>
<dbReference type="Proteomes" id="UP000014760">
    <property type="component" value="Unassembled WGS sequence"/>
</dbReference>
<dbReference type="InterPro" id="IPR028269">
    <property type="entry name" value="AP4E1_C"/>
</dbReference>
<dbReference type="GO" id="GO:0015031">
    <property type="term" value="P:protein transport"/>
    <property type="evidence" value="ECO:0007669"/>
    <property type="project" value="UniProtKB-KW"/>
</dbReference>
<dbReference type="GO" id="GO:0005737">
    <property type="term" value="C:cytoplasm"/>
    <property type="evidence" value="ECO:0007669"/>
    <property type="project" value="UniProtKB-ARBA"/>
</dbReference>
<evidence type="ECO:0000313" key="9">
    <source>
        <dbReference type="Proteomes" id="UP000014760"/>
    </source>
</evidence>
<dbReference type="Gene3D" id="1.25.10.10">
    <property type="entry name" value="Leucine-rich Repeat Variant"/>
    <property type="match status" value="1"/>
</dbReference>
<keyword evidence="2" id="KW-0813">Transport</keyword>
<dbReference type="EMBL" id="KB311062">
    <property type="protein sequence ID" value="ELT90019.1"/>
    <property type="molecule type" value="Genomic_DNA"/>
</dbReference>
<organism evidence="7">
    <name type="scientific">Capitella teleta</name>
    <name type="common">Polychaete worm</name>
    <dbReference type="NCBI Taxonomy" id="283909"/>
    <lineage>
        <taxon>Eukaryota</taxon>
        <taxon>Metazoa</taxon>
        <taxon>Spiralia</taxon>
        <taxon>Lophotrochozoa</taxon>
        <taxon>Annelida</taxon>
        <taxon>Polychaeta</taxon>
        <taxon>Sedentaria</taxon>
        <taxon>Scolecida</taxon>
        <taxon>Capitellidae</taxon>
        <taxon>Capitella</taxon>
    </lineage>
</organism>
<evidence type="ECO:0000313" key="8">
    <source>
        <dbReference type="EnsemblMetazoa" id="CapteP206390"/>
    </source>
</evidence>
<dbReference type="EnsemblMetazoa" id="CapteT206390">
    <property type="protein sequence ID" value="CapteP206390"/>
    <property type="gene ID" value="CapteG206390"/>
</dbReference>
<dbReference type="Pfam" id="PF14807">
    <property type="entry name" value="AP4E_app_platf"/>
    <property type="match status" value="1"/>
</dbReference>
<dbReference type="STRING" id="283909.R7T8L6"/>
<evidence type="ECO:0000256" key="5">
    <source>
        <dbReference type="SAM" id="MobiDB-lite"/>
    </source>
</evidence>
<keyword evidence="9" id="KW-1185">Reference proteome</keyword>
<sequence length="603" mass="66328">LPSQAEPKPPNAEDQSWLLKEYFTLLHTQKLPPALLQVAAWVLGEYSQVGRDPDPSQVLAVLRDAFCFSDSVSQSYILSAFKKQALHITQPENLIEKLRSALTSESSYAIHQGVSELQAVCKAGASLQAQLSPQTRIPKAQLDLTLSFLDEFVSDALENGAQPYNPMLLKMLESGRFPSRSQAHGLQFTPYDTPQQQSLYSKGRPGPGSSDSWNSPDTDDQIGLNLGGVRSVWSKEGIIKPQPPAPPILAESIDEKSIQEPPQEQMSERDELASALFGPVLQSLKSDPAQVPTKPTSVVYRVQREDDLTPDSVDSLMSHSLPPAPLPLLANHSPQTQSLYMNTKPDSFDGTFEKISKATNRVSSDTESFCDSLASDLSVPNEFNTECELDTEVFKDSCVHVRLKRECDGVLLTLENISEEELTHFRGATLQLKPPAGVTAQFMNGESSMDLTPLADISAFMKLPIHLRCSKPQPGFIVMVHMESGDMQADLSLELSALDCLRPHAITLQEFNSLWASYTAEKVIQISAACRGMDPLSALKSSLHFHPVSSADAECRLSALWSDSPLLMHLAYHSNTIDISFRTRDEMLEAMEAVSRTVLNGYS</sequence>
<dbReference type="OrthoDB" id="29308at2759"/>
<evidence type="ECO:0000256" key="4">
    <source>
        <dbReference type="ARBA" id="ARBA00023136"/>
    </source>
</evidence>
<proteinExistence type="predicted"/>
<keyword evidence="3" id="KW-0653">Protein transport</keyword>
<evidence type="ECO:0000313" key="7">
    <source>
        <dbReference type="EMBL" id="ELT90019.1"/>
    </source>
</evidence>
<reference evidence="9" key="1">
    <citation type="submission" date="2012-12" db="EMBL/GenBank/DDBJ databases">
        <authorList>
            <person name="Hellsten U."/>
            <person name="Grimwood J."/>
            <person name="Chapman J.A."/>
            <person name="Shapiro H."/>
            <person name="Aerts A."/>
            <person name="Otillar R.P."/>
            <person name="Terry A.Y."/>
            <person name="Boore J.L."/>
            <person name="Simakov O."/>
            <person name="Marletaz F."/>
            <person name="Cho S.-J."/>
            <person name="Edsinger-Gonzales E."/>
            <person name="Havlak P."/>
            <person name="Kuo D.-H."/>
            <person name="Larsson T."/>
            <person name="Lv J."/>
            <person name="Arendt D."/>
            <person name="Savage R."/>
            <person name="Osoegawa K."/>
            <person name="de Jong P."/>
            <person name="Lindberg D.R."/>
            <person name="Seaver E.C."/>
            <person name="Weisblat D.A."/>
            <person name="Putnam N.H."/>
            <person name="Grigoriev I.V."/>
            <person name="Rokhsar D.S."/>
        </authorList>
    </citation>
    <scope>NUCLEOTIDE SEQUENCE</scope>
    <source>
        <strain evidence="9">I ESC-2004</strain>
    </source>
</reference>
<gene>
    <name evidence="7" type="ORF">CAPTEDRAFT_206390</name>
</gene>
<dbReference type="HOGENOM" id="CLU_397714_0_0_1"/>
<evidence type="ECO:0000259" key="6">
    <source>
        <dbReference type="SMART" id="SM01356"/>
    </source>
</evidence>
<dbReference type="SMART" id="SM01356">
    <property type="entry name" value="AP4E_app_platf"/>
    <property type="match status" value="1"/>
</dbReference>
<evidence type="ECO:0000256" key="2">
    <source>
        <dbReference type="ARBA" id="ARBA00022448"/>
    </source>
</evidence>
<dbReference type="InterPro" id="IPR011989">
    <property type="entry name" value="ARM-like"/>
</dbReference>
<comment type="subcellular location">
    <subcellularLocation>
        <location evidence="1">Endomembrane system</location>
    </subcellularLocation>
</comment>
<evidence type="ECO:0000256" key="3">
    <source>
        <dbReference type="ARBA" id="ARBA00022927"/>
    </source>
</evidence>
<dbReference type="AlphaFoldDB" id="R7T8L6"/>
<accession>R7T8L6</accession>
<keyword evidence="4" id="KW-0472">Membrane</keyword>